<feature type="compositionally biased region" description="Basic and acidic residues" evidence="2">
    <location>
        <begin position="337"/>
        <end position="349"/>
    </location>
</feature>
<feature type="non-terminal residue" evidence="4">
    <location>
        <position position="1"/>
    </location>
</feature>
<reference evidence="4" key="1">
    <citation type="submission" date="2021-06" db="EMBL/GenBank/DDBJ databases">
        <authorList>
            <person name="Kallberg Y."/>
            <person name="Tangrot J."/>
            <person name="Rosling A."/>
        </authorList>
    </citation>
    <scope>NUCLEOTIDE SEQUENCE</scope>
    <source>
        <strain evidence="4">IN212</strain>
    </source>
</reference>
<evidence type="ECO:0000259" key="3">
    <source>
        <dbReference type="PROSITE" id="PS50158"/>
    </source>
</evidence>
<evidence type="ECO:0000256" key="2">
    <source>
        <dbReference type="SAM" id="MobiDB-lite"/>
    </source>
</evidence>
<dbReference type="InterPro" id="IPR036875">
    <property type="entry name" value="Znf_CCHC_sf"/>
</dbReference>
<feature type="compositionally biased region" description="Basic and acidic residues" evidence="2">
    <location>
        <begin position="290"/>
        <end position="321"/>
    </location>
</feature>
<dbReference type="EMBL" id="CAJVPZ010059521">
    <property type="protein sequence ID" value="CAG8789160.1"/>
    <property type="molecule type" value="Genomic_DNA"/>
</dbReference>
<dbReference type="AlphaFoldDB" id="A0A9N9JQE0"/>
<keyword evidence="1" id="KW-0863">Zinc-finger</keyword>
<feature type="region of interest" description="Disordered" evidence="2">
    <location>
        <begin position="89"/>
        <end position="121"/>
    </location>
</feature>
<dbReference type="InterPro" id="IPR001878">
    <property type="entry name" value="Znf_CCHC"/>
</dbReference>
<keyword evidence="1" id="KW-0479">Metal-binding</keyword>
<feature type="non-terminal residue" evidence="4">
    <location>
        <position position="385"/>
    </location>
</feature>
<dbReference type="PROSITE" id="PS50158">
    <property type="entry name" value="ZF_CCHC"/>
    <property type="match status" value="1"/>
</dbReference>
<evidence type="ECO:0000313" key="4">
    <source>
        <dbReference type="EMBL" id="CAG8789160.1"/>
    </source>
</evidence>
<feature type="compositionally biased region" description="Low complexity" evidence="2">
    <location>
        <begin position="96"/>
        <end position="117"/>
    </location>
</feature>
<dbReference type="GO" id="GO:0008270">
    <property type="term" value="F:zinc ion binding"/>
    <property type="evidence" value="ECO:0007669"/>
    <property type="project" value="UniProtKB-KW"/>
</dbReference>
<feature type="compositionally biased region" description="Polar residues" evidence="2">
    <location>
        <begin position="276"/>
        <end position="288"/>
    </location>
</feature>
<feature type="compositionally biased region" description="Polar residues" evidence="2">
    <location>
        <begin position="1"/>
        <end position="12"/>
    </location>
</feature>
<dbReference type="Proteomes" id="UP000789396">
    <property type="component" value="Unassembled WGS sequence"/>
</dbReference>
<organism evidence="4 5">
    <name type="scientific">Racocetra fulgida</name>
    <dbReference type="NCBI Taxonomy" id="60492"/>
    <lineage>
        <taxon>Eukaryota</taxon>
        <taxon>Fungi</taxon>
        <taxon>Fungi incertae sedis</taxon>
        <taxon>Mucoromycota</taxon>
        <taxon>Glomeromycotina</taxon>
        <taxon>Glomeromycetes</taxon>
        <taxon>Diversisporales</taxon>
        <taxon>Gigasporaceae</taxon>
        <taxon>Racocetra</taxon>
    </lineage>
</organism>
<keyword evidence="1" id="KW-0862">Zinc</keyword>
<feature type="region of interest" description="Disordered" evidence="2">
    <location>
        <begin position="276"/>
        <end position="369"/>
    </location>
</feature>
<protein>
    <submittedName>
        <fullName evidence="4">15709_t:CDS:1</fullName>
    </submittedName>
</protein>
<feature type="region of interest" description="Disordered" evidence="2">
    <location>
        <begin position="1"/>
        <end position="75"/>
    </location>
</feature>
<dbReference type="GO" id="GO:0003676">
    <property type="term" value="F:nucleic acid binding"/>
    <property type="evidence" value="ECO:0007669"/>
    <property type="project" value="InterPro"/>
</dbReference>
<sequence length="385" mass="42987">SYAKSDNNNYESGKQRSPRSRRTASEPIFDNERQVDRKQSNHQLYSSKYLHPDQPSPHSSKNLRTSPEPSSKNEIRCCKCSQPGHFTSECPQRNDQSQPNSQFPQFQHQSQQPPFDQRQSKTLDSSINNDILYYKLDSSANLNKLDVSLEINSNYEQPNNEYLISNRAILDKKESYEDMNIDADVFSGVQFSKPIIRSNNDFTAISKFVSIDSTFSPGMSAAAHVEVDRLLSLLEGKKAKIDHILESQHVYAVGIDFQKDLFENEFEIIEKILTPTDTDVNNSNSTPPSGDEKESKEKENDDNCSGNDEKNGDGTSEKENGSEDDEDGSGDSGGENNKNDNKDNGKEINDNNSNDDGNGGDGNGSIISDFKNIIVTSASRVITKE</sequence>
<dbReference type="SUPFAM" id="SSF57756">
    <property type="entry name" value="Retrovirus zinc finger-like domains"/>
    <property type="match status" value="1"/>
</dbReference>
<keyword evidence="5" id="KW-1185">Reference proteome</keyword>
<feature type="compositionally biased region" description="Basic and acidic residues" evidence="2">
    <location>
        <begin position="30"/>
        <end position="39"/>
    </location>
</feature>
<dbReference type="Gene3D" id="4.10.60.10">
    <property type="entry name" value="Zinc finger, CCHC-type"/>
    <property type="match status" value="1"/>
</dbReference>
<evidence type="ECO:0000256" key="1">
    <source>
        <dbReference type="PROSITE-ProRule" id="PRU00047"/>
    </source>
</evidence>
<comment type="caution">
    <text evidence="4">The sequence shown here is derived from an EMBL/GenBank/DDBJ whole genome shotgun (WGS) entry which is preliminary data.</text>
</comment>
<proteinExistence type="predicted"/>
<evidence type="ECO:0000313" key="5">
    <source>
        <dbReference type="Proteomes" id="UP000789396"/>
    </source>
</evidence>
<feature type="domain" description="CCHC-type" evidence="3">
    <location>
        <begin position="76"/>
        <end position="92"/>
    </location>
</feature>
<gene>
    <name evidence="4" type="ORF">RFULGI_LOCUS16571</name>
</gene>
<accession>A0A9N9JQE0</accession>
<dbReference type="OrthoDB" id="2447036at2759"/>
<name>A0A9N9JQE0_9GLOM</name>
<feature type="compositionally biased region" description="Polar residues" evidence="2">
    <location>
        <begin position="56"/>
        <end position="70"/>
    </location>
</feature>